<accession>A0AAX4K8C2</accession>
<evidence type="ECO:0000313" key="3">
    <source>
        <dbReference type="Proteomes" id="UP001358614"/>
    </source>
</evidence>
<reference evidence="2 3" key="1">
    <citation type="submission" date="2024-01" db="EMBL/GenBank/DDBJ databases">
        <title>Comparative genomics of Cryptococcus and Kwoniella reveals pathogenesis evolution and contrasting modes of karyotype evolution via chromosome fusion or intercentromeric recombination.</title>
        <authorList>
            <person name="Coelho M.A."/>
            <person name="David-Palma M."/>
            <person name="Shea T."/>
            <person name="Bowers K."/>
            <person name="McGinley-Smith S."/>
            <person name="Mohammad A.W."/>
            <person name="Gnirke A."/>
            <person name="Yurkov A.M."/>
            <person name="Nowrousian M."/>
            <person name="Sun S."/>
            <person name="Cuomo C.A."/>
            <person name="Heitman J."/>
        </authorList>
    </citation>
    <scope>NUCLEOTIDE SEQUENCE [LARGE SCALE GENOMIC DNA]</scope>
    <source>
        <strain evidence="2 3">PYCC6329</strain>
    </source>
</reference>
<name>A0AAX4K8C2_9TREE</name>
<feature type="region of interest" description="Disordered" evidence="1">
    <location>
        <begin position="176"/>
        <end position="198"/>
    </location>
</feature>
<dbReference type="RefSeq" id="XP_066080708.1">
    <property type="nucleotide sequence ID" value="XM_066224611.1"/>
</dbReference>
<dbReference type="GeneID" id="91099587"/>
<organism evidence="2 3">
    <name type="scientific">Kwoniella europaea PYCC6329</name>
    <dbReference type="NCBI Taxonomy" id="1423913"/>
    <lineage>
        <taxon>Eukaryota</taxon>
        <taxon>Fungi</taxon>
        <taxon>Dikarya</taxon>
        <taxon>Basidiomycota</taxon>
        <taxon>Agaricomycotina</taxon>
        <taxon>Tremellomycetes</taxon>
        <taxon>Tremellales</taxon>
        <taxon>Cryptococcaceae</taxon>
        <taxon>Kwoniella</taxon>
    </lineage>
</organism>
<dbReference type="Proteomes" id="UP001358614">
    <property type="component" value="Chromosome 1"/>
</dbReference>
<gene>
    <name evidence="2" type="ORF">V865_000783</name>
</gene>
<proteinExistence type="predicted"/>
<evidence type="ECO:0000313" key="2">
    <source>
        <dbReference type="EMBL" id="WWD02741.1"/>
    </source>
</evidence>
<dbReference type="EMBL" id="CP144089">
    <property type="protein sequence ID" value="WWD02741.1"/>
    <property type="molecule type" value="Genomic_DNA"/>
</dbReference>
<protein>
    <submittedName>
        <fullName evidence="2">Uncharacterized protein</fullName>
    </submittedName>
</protein>
<evidence type="ECO:0000256" key="1">
    <source>
        <dbReference type="SAM" id="MobiDB-lite"/>
    </source>
</evidence>
<dbReference type="AlphaFoldDB" id="A0AAX4K8C2"/>
<sequence length="227" mass="25957">MASTASNSTVFPLSYLSIEDHYKAVIALGNSTNAELRHPTLSDQEIQTQCSKFESGTQSLLERNRLPEVAKWIETVRSSGSAYATEFSRFSWWAEELQKISDEYEKTALPNWRFTKAFEGRLTDCIESTKKVMPLLREYEASLLSPYSLTEDMIGSVKRSVFETDEKYRRLEEINSNKLLDPTPTPAPPHRLVPTTSSEDKWKEWMDMSNDALTVGNAKLQFVRDNI</sequence>
<keyword evidence="3" id="KW-1185">Reference proteome</keyword>
<dbReference type="KEGG" id="ker:91099587"/>